<keyword evidence="2" id="KW-1185">Reference proteome</keyword>
<protein>
    <submittedName>
        <fullName evidence="1">DUF3291 domain-containing protein</fullName>
    </submittedName>
</protein>
<dbReference type="RefSeq" id="WP_377130376.1">
    <property type="nucleotide sequence ID" value="NZ_JBHUHN010000001.1"/>
</dbReference>
<proteinExistence type="predicted"/>
<dbReference type="EMBL" id="JBHUON010000034">
    <property type="protein sequence ID" value="MFD2866732.1"/>
    <property type="molecule type" value="Genomic_DNA"/>
</dbReference>
<evidence type="ECO:0000313" key="1">
    <source>
        <dbReference type="EMBL" id="MFD2866732.1"/>
    </source>
</evidence>
<name>A0ABW5XUU6_9SPHI</name>
<sequence length="239" mass="27190">MLKQLIVSLTILRYPKQNIWKALLAMALHRRYMAQQAGCTFYKLMGSGKNGTFDTKPDWQQWAVLAVWDDRDSFDAFYRDSEVAKWWDKYQVEKWTILLSPLQSHGKWDGKEPFGKPNATIPAGPVAVLTRATIRFTRLKYFWANVAGVANLMAAAHGFIASFGIGEAPLYRQATFSVWESLDDVKAFAYGSQEHAAVIKKTRDEKWYAEELFARFSIIDAFGTLNGADPLKDHLNLKA</sequence>
<dbReference type="InterPro" id="IPR049574">
    <property type="entry name" value="CrtA-like"/>
</dbReference>
<gene>
    <name evidence="1" type="ORF">ACFSYC_18700</name>
</gene>
<organism evidence="1 2">
    <name type="scientific">Mucilaginibacter antarcticus</name>
    <dbReference type="NCBI Taxonomy" id="1855725"/>
    <lineage>
        <taxon>Bacteria</taxon>
        <taxon>Pseudomonadati</taxon>
        <taxon>Bacteroidota</taxon>
        <taxon>Sphingobacteriia</taxon>
        <taxon>Sphingobacteriales</taxon>
        <taxon>Sphingobacteriaceae</taxon>
        <taxon>Mucilaginibacter</taxon>
    </lineage>
</organism>
<comment type="caution">
    <text evidence="1">The sequence shown here is derived from an EMBL/GenBank/DDBJ whole genome shotgun (WGS) entry which is preliminary data.</text>
</comment>
<reference evidence="2" key="1">
    <citation type="journal article" date="2019" name="Int. J. Syst. Evol. Microbiol.">
        <title>The Global Catalogue of Microorganisms (GCM) 10K type strain sequencing project: providing services to taxonomists for standard genome sequencing and annotation.</title>
        <authorList>
            <consortium name="The Broad Institute Genomics Platform"/>
            <consortium name="The Broad Institute Genome Sequencing Center for Infectious Disease"/>
            <person name="Wu L."/>
            <person name="Ma J."/>
        </authorList>
    </citation>
    <scope>NUCLEOTIDE SEQUENCE [LARGE SCALE GENOMIC DNA]</scope>
    <source>
        <strain evidence="2">KCTC 52232</strain>
    </source>
</reference>
<dbReference type="Proteomes" id="UP001597601">
    <property type="component" value="Unassembled WGS sequence"/>
</dbReference>
<dbReference type="CDD" id="cd21650">
    <property type="entry name" value="CrtA-like"/>
    <property type="match status" value="1"/>
</dbReference>
<accession>A0ABW5XUU6</accession>
<evidence type="ECO:0000313" key="2">
    <source>
        <dbReference type="Proteomes" id="UP001597601"/>
    </source>
</evidence>
<dbReference type="InterPro" id="IPR011008">
    <property type="entry name" value="Dimeric_a/b-barrel"/>
</dbReference>
<dbReference type="SUPFAM" id="SSF54909">
    <property type="entry name" value="Dimeric alpha+beta barrel"/>
    <property type="match status" value="1"/>
</dbReference>